<feature type="domain" description="RING-type" evidence="11">
    <location>
        <begin position="43"/>
        <end position="90"/>
    </location>
</feature>
<dbReference type="Pfam" id="PF12906">
    <property type="entry name" value="RINGv"/>
    <property type="match status" value="1"/>
</dbReference>
<dbReference type="PROSITE" id="PS51292">
    <property type="entry name" value="ZF_RING_CH"/>
    <property type="match status" value="1"/>
</dbReference>
<keyword evidence="14" id="KW-1185">Reference proteome</keyword>
<evidence type="ECO:0000256" key="7">
    <source>
        <dbReference type="ARBA" id="ARBA00022859"/>
    </source>
</evidence>
<evidence type="ECO:0000256" key="6">
    <source>
        <dbReference type="ARBA" id="ARBA00022833"/>
    </source>
</evidence>
<keyword evidence="4" id="KW-0479">Metal-binding</keyword>
<keyword evidence="10" id="KW-0472">Membrane</keyword>
<protein>
    <submittedName>
        <fullName evidence="13">Uncharacterized protein</fullName>
    </submittedName>
</protein>
<evidence type="ECO:0000256" key="3">
    <source>
        <dbReference type="ARBA" id="ARBA00004520"/>
    </source>
</evidence>
<dbReference type="GO" id="GO:0008270">
    <property type="term" value="F:zinc ion binding"/>
    <property type="evidence" value="ECO:0007669"/>
    <property type="project" value="UniProtKB-KW"/>
</dbReference>
<dbReference type="PANTHER" id="PTHR45981">
    <property type="entry name" value="LD02310P"/>
    <property type="match status" value="1"/>
</dbReference>
<gene>
    <name evidence="13" type="ORF">CALMAC_LOCUS20508</name>
</gene>
<dbReference type="InterPro" id="IPR011016">
    <property type="entry name" value="Znf_RING-CH"/>
</dbReference>
<evidence type="ECO:0000256" key="5">
    <source>
        <dbReference type="ARBA" id="ARBA00022771"/>
    </source>
</evidence>
<comment type="subcellular location">
    <subcellularLocation>
        <location evidence="2">Cytoplasmic vesicle membrane</location>
        <topology evidence="2">Multi-pass membrane protein</topology>
    </subcellularLocation>
    <subcellularLocation>
        <location evidence="3">Early endosome membrane</location>
        <topology evidence="3">Multi-pass membrane protein</topology>
    </subcellularLocation>
    <subcellularLocation>
        <location evidence="1">Lysosome membrane</location>
        <topology evidence="1">Multi-pass membrane protein</topology>
    </subcellularLocation>
</comment>
<keyword evidence="10" id="KW-0812">Transmembrane</keyword>
<dbReference type="GO" id="GO:0005765">
    <property type="term" value="C:lysosomal membrane"/>
    <property type="evidence" value="ECO:0007669"/>
    <property type="project" value="UniProtKB-SubCell"/>
</dbReference>
<dbReference type="GO" id="GO:0031901">
    <property type="term" value="C:early endosome membrane"/>
    <property type="evidence" value="ECO:0007669"/>
    <property type="project" value="UniProtKB-SubCell"/>
</dbReference>
<dbReference type="SUPFAM" id="SSF57850">
    <property type="entry name" value="RING/U-box"/>
    <property type="match status" value="1"/>
</dbReference>
<proteinExistence type="predicted"/>
<evidence type="ECO:0000256" key="10">
    <source>
        <dbReference type="SAM" id="Phobius"/>
    </source>
</evidence>
<keyword evidence="8" id="KW-0968">Cytoplasmic vesicle</keyword>
<organism evidence="13 14">
    <name type="scientific">Callosobruchus maculatus</name>
    <name type="common">Southern cowpea weevil</name>
    <name type="synonym">Pulse bruchid</name>
    <dbReference type="NCBI Taxonomy" id="64391"/>
    <lineage>
        <taxon>Eukaryota</taxon>
        <taxon>Metazoa</taxon>
        <taxon>Ecdysozoa</taxon>
        <taxon>Arthropoda</taxon>
        <taxon>Hexapoda</taxon>
        <taxon>Insecta</taxon>
        <taxon>Pterygota</taxon>
        <taxon>Neoptera</taxon>
        <taxon>Endopterygota</taxon>
        <taxon>Coleoptera</taxon>
        <taxon>Polyphaga</taxon>
        <taxon>Cucujiformia</taxon>
        <taxon>Chrysomeloidea</taxon>
        <taxon>Chrysomelidae</taxon>
        <taxon>Bruchinae</taxon>
        <taxon>Bruchini</taxon>
        <taxon>Callosobruchus</taxon>
    </lineage>
</organism>
<keyword evidence="6" id="KW-0862">Zinc</keyword>
<dbReference type="EMBL" id="CAACVG010014840">
    <property type="protein sequence ID" value="VEN63789.1"/>
    <property type="molecule type" value="Genomic_DNA"/>
</dbReference>
<feature type="transmembrane region" description="Helical" evidence="10">
    <location>
        <begin position="152"/>
        <end position="176"/>
    </location>
</feature>
<accession>A0A653DU87</accession>
<dbReference type="GO" id="GO:0002376">
    <property type="term" value="P:immune system process"/>
    <property type="evidence" value="ECO:0007669"/>
    <property type="project" value="UniProtKB-KW"/>
</dbReference>
<name>A0A653DU87_CALMS</name>
<evidence type="ECO:0000313" key="14">
    <source>
        <dbReference type="Proteomes" id="UP000410492"/>
    </source>
</evidence>
<keyword evidence="10" id="KW-1133">Transmembrane helix</keyword>
<evidence type="ECO:0000256" key="4">
    <source>
        <dbReference type="ARBA" id="ARBA00022723"/>
    </source>
</evidence>
<evidence type="ECO:0000256" key="8">
    <source>
        <dbReference type="ARBA" id="ARBA00023329"/>
    </source>
</evidence>
<dbReference type="AlphaFoldDB" id="A0A653DU87"/>
<dbReference type="OrthoDB" id="264354at2759"/>
<dbReference type="InterPro" id="IPR013083">
    <property type="entry name" value="Znf_RING/FYVE/PHD"/>
</dbReference>
<reference evidence="13 14" key="1">
    <citation type="submission" date="2019-01" db="EMBL/GenBank/DDBJ databases">
        <authorList>
            <person name="Sayadi A."/>
        </authorList>
    </citation>
    <scope>NUCLEOTIDE SEQUENCE [LARGE SCALE GENOMIC DNA]</scope>
</reference>
<dbReference type="SMART" id="SM00744">
    <property type="entry name" value="RINGv"/>
    <property type="match status" value="1"/>
</dbReference>
<feature type="transmembrane region" description="Helical" evidence="10">
    <location>
        <begin position="118"/>
        <end position="140"/>
    </location>
</feature>
<evidence type="ECO:0000259" key="12">
    <source>
        <dbReference type="PROSITE" id="PS51292"/>
    </source>
</evidence>
<evidence type="ECO:0000313" key="13">
    <source>
        <dbReference type="EMBL" id="VEN63789.1"/>
    </source>
</evidence>
<dbReference type="Proteomes" id="UP000410492">
    <property type="component" value="Unassembled WGS sequence"/>
</dbReference>
<dbReference type="PROSITE" id="PS50089">
    <property type="entry name" value="ZF_RING_2"/>
    <property type="match status" value="1"/>
</dbReference>
<evidence type="ECO:0000256" key="1">
    <source>
        <dbReference type="ARBA" id="ARBA00004155"/>
    </source>
</evidence>
<evidence type="ECO:0000259" key="11">
    <source>
        <dbReference type="PROSITE" id="PS50089"/>
    </source>
</evidence>
<dbReference type="Gene3D" id="3.30.40.10">
    <property type="entry name" value="Zinc/RING finger domain, C3HC4 (zinc finger)"/>
    <property type="match status" value="1"/>
</dbReference>
<dbReference type="InterPro" id="IPR001841">
    <property type="entry name" value="Znf_RING"/>
</dbReference>
<sequence>MPQQFIKVKESTPTVSNTAFRGTKKAQDWDTSSNVSNSTGDICRICHCEADAENPLLSPCYCSGSLKYVHQTCLRQWLAASDTRSCELCKFNFILHTKIKPFSEWRILEMSSVERRRLLCAILFHFVAAVCVIWSLFVLIDRAAEEVRKGLIAWPFWTKLVVVSVGSTGGVVFMYIQCRQYLHLFSRWKAHNRIILVQNAPEKPALPPPSPYFHRDSRPHVLTQVVTVAEYNQPSSLTNTNSQNDMQLCYVFQNENKVKCCSSSASSVQKADVHVENLCDTPHGEENTSSNMSRNNILALDIECPSNSKKKYSLEGSLKTEIVRNYSCVFKSLPNLNTSSENLLL</sequence>
<feature type="domain" description="RING-CH-type" evidence="12">
    <location>
        <begin position="35"/>
        <end position="96"/>
    </location>
</feature>
<evidence type="ECO:0000256" key="2">
    <source>
        <dbReference type="ARBA" id="ARBA00004439"/>
    </source>
</evidence>
<evidence type="ECO:0000256" key="9">
    <source>
        <dbReference type="PROSITE-ProRule" id="PRU00175"/>
    </source>
</evidence>
<keyword evidence="5 9" id="KW-0863">Zinc-finger</keyword>
<keyword evidence="7" id="KW-0391">Immunity</keyword>